<accession>A0ABW5UYU0</accession>
<organism evidence="2 3">
    <name type="scientific">Gulosibacter faecalis</name>
    <dbReference type="NCBI Taxonomy" id="272240"/>
    <lineage>
        <taxon>Bacteria</taxon>
        <taxon>Bacillati</taxon>
        <taxon>Actinomycetota</taxon>
        <taxon>Actinomycetes</taxon>
        <taxon>Micrococcales</taxon>
        <taxon>Microbacteriaceae</taxon>
        <taxon>Gulosibacter</taxon>
    </lineage>
</organism>
<protein>
    <submittedName>
        <fullName evidence="2">DUF3515 domain-containing protein</fullName>
    </submittedName>
</protein>
<comment type="caution">
    <text evidence="2">The sequence shown here is derived from an EMBL/GenBank/DDBJ whole genome shotgun (WGS) entry which is preliminary data.</text>
</comment>
<gene>
    <name evidence="2" type="ORF">ACFSW7_06165</name>
</gene>
<keyword evidence="3" id="KW-1185">Reference proteome</keyword>
<dbReference type="EMBL" id="JBHUNE010000005">
    <property type="protein sequence ID" value="MFD2757959.1"/>
    <property type="molecule type" value="Genomic_DNA"/>
</dbReference>
<dbReference type="RefSeq" id="WP_019619338.1">
    <property type="nucleotide sequence ID" value="NZ_JBHUNE010000005.1"/>
</dbReference>
<name>A0ABW5UYU0_9MICO</name>
<reference evidence="3" key="1">
    <citation type="journal article" date="2019" name="Int. J. Syst. Evol. Microbiol.">
        <title>The Global Catalogue of Microorganisms (GCM) 10K type strain sequencing project: providing services to taxonomists for standard genome sequencing and annotation.</title>
        <authorList>
            <consortium name="The Broad Institute Genomics Platform"/>
            <consortium name="The Broad Institute Genome Sequencing Center for Infectious Disease"/>
            <person name="Wu L."/>
            <person name="Ma J."/>
        </authorList>
    </citation>
    <scope>NUCLEOTIDE SEQUENCE [LARGE SCALE GENOMIC DNA]</scope>
    <source>
        <strain evidence="3">TISTR 1514</strain>
    </source>
</reference>
<keyword evidence="1" id="KW-0732">Signal</keyword>
<dbReference type="InterPro" id="IPR021903">
    <property type="entry name" value="DUF3515"/>
</dbReference>
<dbReference type="PROSITE" id="PS51257">
    <property type="entry name" value="PROKAR_LIPOPROTEIN"/>
    <property type="match status" value="1"/>
</dbReference>
<dbReference type="Proteomes" id="UP001597492">
    <property type="component" value="Unassembled WGS sequence"/>
</dbReference>
<evidence type="ECO:0000313" key="3">
    <source>
        <dbReference type="Proteomes" id="UP001597492"/>
    </source>
</evidence>
<proteinExistence type="predicted"/>
<dbReference type="Pfam" id="PF12028">
    <property type="entry name" value="DUF3515"/>
    <property type="match status" value="1"/>
</dbReference>
<feature type="chain" id="PRO_5045144138" evidence="1">
    <location>
        <begin position="31"/>
        <end position="162"/>
    </location>
</feature>
<sequence>MSRFAPRSLVALSIAATALLLSGCSGPSVAMQPAESAGAPECADVTVRLPDSVAGLDRRDTNAQATGAWGNPASVLLRCGVPTPGPTSDRCISLNGIDWIEDASEAPTYRYTTYGRTPAVEVAIDSSVGISGTTALIDLQDAVDTLPLTGECVGPDDLLETP</sequence>
<evidence type="ECO:0000313" key="2">
    <source>
        <dbReference type="EMBL" id="MFD2757959.1"/>
    </source>
</evidence>
<evidence type="ECO:0000256" key="1">
    <source>
        <dbReference type="SAM" id="SignalP"/>
    </source>
</evidence>
<feature type="signal peptide" evidence="1">
    <location>
        <begin position="1"/>
        <end position="30"/>
    </location>
</feature>